<accession>H3NMD4</accession>
<sequence>MLTYKMIDRNDKYIRYKYFPYGKDIKVAGGIIKIDLINNQYIIEELAQLDKREEFSDEEIMQMLEYINSERKKGDFPLLTKEEFIEKNLNYVFSTKLVEEIFKQIQKNNIKEKGILF</sequence>
<evidence type="ECO:0000313" key="1">
    <source>
        <dbReference type="EMBL" id="EHR35069.1"/>
    </source>
</evidence>
<keyword evidence="2" id="KW-1185">Reference proteome</keyword>
<name>H3NMD4_9FIRM</name>
<evidence type="ECO:0000313" key="2">
    <source>
        <dbReference type="Proteomes" id="UP000004191"/>
    </source>
</evidence>
<gene>
    <name evidence="1" type="ORF">HMPREF9709_00495</name>
</gene>
<dbReference type="Proteomes" id="UP000004191">
    <property type="component" value="Unassembled WGS sequence"/>
</dbReference>
<dbReference type="GeneID" id="96998512"/>
<proteinExistence type="predicted"/>
<dbReference type="RefSeq" id="WP_005397652.1">
    <property type="nucleotide sequence ID" value="NZ_JH601088.1"/>
</dbReference>
<comment type="caution">
    <text evidence="1">The sequence shown here is derived from an EMBL/GenBank/DDBJ whole genome shotgun (WGS) entry which is preliminary data.</text>
</comment>
<dbReference type="STRING" id="883114.HMPREF9709_00495"/>
<dbReference type="HOGENOM" id="CLU_2081571_0_0_9"/>
<dbReference type="OrthoDB" id="1701536at2"/>
<protein>
    <submittedName>
        <fullName evidence="1">Uncharacterized protein</fullName>
    </submittedName>
</protein>
<dbReference type="AlphaFoldDB" id="H3NMD4"/>
<dbReference type="EMBL" id="AGEI01000013">
    <property type="protein sequence ID" value="EHR35069.1"/>
    <property type="molecule type" value="Genomic_DNA"/>
</dbReference>
<organism evidence="1 2">
    <name type="scientific">Helcococcus kunzii ATCC 51366</name>
    <dbReference type="NCBI Taxonomy" id="883114"/>
    <lineage>
        <taxon>Bacteria</taxon>
        <taxon>Bacillati</taxon>
        <taxon>Bacillota</taxon>
        <taxon>Tissierellia</taxon>
        <taxon>Tissierellales</taxon>
        <taxon>Peptoniphilaceae</taxon>
        <taxon>Helcococcus</taxon>
    </lineage>
</organism>
<reference evidence="1 2" key="1">
    <citation type="submission" date="2012-01" db="EMBL/GenBank/DDBJ databases">
        <title>The Genome Sequence of Helcococcus kunzii ATCC 51366.</title>
        <authorList>
            <consortium name="The Broad Institute Genome Sequencing Platform"/>
            <person name="Earl A."/>
            <person name="Ward D."/>
            <person name="Feldgarden M."/>
            <person name="Gevers D."/>
            <person name="Huys G."/>
            <person name="Young S.K."/>
            <person name="Zeng Q."/>
            <person name="Gargeya S."/>
            <person name="Fitzgerald M."/>
            <person name="Haas B."/>
            <person name="Abouelleil A."/>
            <person name="Alvarado L."/>
            <person name="Arachchi H.M."/>
            <person name="Berlin A."/>
            <person name="Chapman S.B."/>
            <person name="Gearin G."/>
            <person name="Goldberg J."/>
            <person name="Griggs A."/>
            <person name="Gujja S."/>
            <person name="Hansen M."/>
            <person name="Heiman D."/>
            <person name="Howarth C."/>
            <person name="Larimer J."/>
            <person name="Lui A."/>
            <person name="MacDonald P.J.P."/>
            <person name="McCowen C."/>
            <person name="Montmayeur A."/>
            <person name="Murphy C."/>
            <person name="Neiman D."/>
            <person name="Pearson M."/>
            <person name="Priest M."/>
            <person name="Roberts A."/>
            <person name="Saif S."/>
            <person name="Shea T."/>
            <person name="Sisk P."/>
            <person name="Stolte C."/>
            <person name="Sykes S."/>
            <person name="Wortman J."/>
            <person name="Nusbaum C."/>
            <person name="Birren B."/>
        </authorList>
    </citation>
    <scope>NUCLEOTIDE SEQUENCE [LARGE SCALE GENOMIC DNA]</scope>
    <source>
        <strain evidence="1 2">ATCC 51366</strain>
    </source>
</reference>